<dbReference type="Proteomes" id="UP000316471">
    <property type="component" value="Unassembled WGS sequence"/>
</dbReference>
<evidence type="ECO:0000259" key="7">
    <source>
        <dbReference type="PROSITE" id="PS51007"/>
    </source>
</evidence>
<keyword evidence="9" id="KW-1185">Reference proteome</keyword>
<dbReference type="Gene3D" id="1.10.760.10">
    <property type="entry name" value="Cytochrome c-like domain"/>
    <property type="match status" value="1"/>
</dbReference>
<keyword evidence="2 4" id="KW-0479">Metal-binding</keyword>
<evidence type="ECO:0000256" key="3">
    <source>
        <dbReference type="ARBA" id="ARBA00023004"/>
    </source>
</evidence>
<evidence type="ECO:0000256" key="5">
    <source>
        <dbReference type="SAM" id="MobiDB-lite"/>
    </source>
</evidence>
<dbReference type="InterPro" id="IPR036909">
    <property type="entry name" value="Cyt_c-like_dom_sf"/>
</dbReference>
<evidence type="ECO:0000256" key="1">
    <source>
        <dbReference type="ARBA" id="ARBA00022617"/>
    </source>
</evidence>
<dbReference type="GO" id="GO:0009055">
    <property type="term" value="F:electron transfer activity"/>
    <property type="evidence" value="ECO:0007669"/>
    <property type="project" value="InterPro"/>
</dbReference>
<dbReference type="InterPro" id="IPR009056">
    <property type="entry name" value="Cyt_c-like_dom"/>
</dbReference>
<dbReference type="SUPFAM" id="SSF46626">
    <property type="entry name" value="Cytochrome c"/>
    <property type="match status" value="1"/>
</dbReference>
<evidence type="ECO:0000313" key="9">
    <source>
        <dbReference type="Proteomes" id="UP000316471"/>
    </source>
</evidence>
<evidence type="ECO:0000256" key="6">
    <source>
        <dbReference type="SAM" id="SignalP"/>
    </source>
</evidence>
<comment type="caution">
    <text evidence="8">The sequence shown here is derived from an EMBL/GenBank/DDBJ whole genome shotgun (WGS) entry which is preliminary data.</text>
</comment>
<keyword evidence="6" id="KW-0732">Signal</keyword>
<keyword evidence="3 4" id="KW-0408">Iron</keyword>
<dbReference type="EMBL" id="VLKP01000008">
    <property type="protein sequence ID" value="TWI09506.1"/>
    <property type="molecule type" value="Genomic_DNA"/>
</dbReference>
<evidence type="ECO:0000256" key="2">
    <source>
        <dbReference type="ARBA" id="ARBA00022723"/>
    </source>
</evidence>
<feature type="signal peptide" evidence="6">
    <location>
        <begin position="1"/>
        <end position="28"/>
    </location>
</feature>
<reference evidence="8 9" key="1">
    <citation type="journal article" date="2015" name="Stand. Genomic Sci.">
        <title>Genomic Encyclopedia of Bacterial and Archaeal Type Strains, Phase III: the genomes of soil and plant-associated and newly described type strains.</title>
        <authorList>
            <person name="Whitman W.B."/>
            <person name="Woyke T."/>
            <person name="Klenk H.P."/>
            <person name="Zhou Y."/>
            <person name="Lilburn T.G."/>
            <person name="Beck B.J."/>
            <person name="De Vos P."/>
            <person name="Vandamme P."/>
            <person name="Eisen J.A."/>
            <person name="Garrity G."/>
            <person name="Hugenholtz P."/>
            <person name="Kyrpides N.C."/>
        </authorList>
    </citation>
    <scope>NUCLEOTIDE SEQUENCE [LARGE SCALE GENOMIC DNA]</scope>
    <source>
        <strain evidence="8 9">CGMCC 1.10136</strain>
    </source>
</reference>
<dbReference type="GO" id="GO:0046872">
    <property type="term" value="F:metal ion binding"/>
    <property type="evidence" value="ECO:0007669"/>
    <property type="project" value="UniProtKB-KW"/>
</dbReference>
<dbReference type="AlphaFoldDB" id="A0A562LPJ2"/>
<feature type="domain" description="Cytochrome c" evidence="7">
    <location>
        <begin position="44"/>
        <end position="147"/>
    </location>
</feature>
<keyword evidence="1 4" id="KW-0349">Heme</keyword>
<evidence type="ECO:0000313" key="8">
    <source>
        <dbReference type="EMBL" id="TWI09506.1"/>
    </source>
</evidence>
<dbReference type="GO" id="GO:0020037">
    <property type="term" value="F:heme binding"/>
    <property type="evidence" value="ECO:0007669"/>
    <property type="project" value="InterPro"/>
</dbReference>
<dbReference type="PROSITE" id="PS51007">
    <property type="entry name" value="CYTC"/>
    <property type="match status" value="1"/>
</dbReference>
<name>A0A562LPJ2_9GAMM</name>
<dbReference type="OrthoDB" id="9811281at2"/>
<organism evidence="8 9">
    <name type="scientific">Aerolutibacter ruishenii</name>
    <dbReference type="NCBI Taxonomy" id="686800"/>
    <lineage>
        <taxon>Bacteria</taxon>
        <taxon>Pseudomonadati</taxon>
        <taxon>Pseudomonadota</taxon>
        <taxon>Gammaproteobacteria</taxon>
        <taxon>Lysobacterales</taxon>
        <taxon>Lysobacteraceae</taxon>
        <taxon>Aerolutibacter</taxon>
    </lineage>
</organism>
<accession>A0A562LPJ2</accession>
<protein>
    <recommendedName>
        <fullName evidence="7">Cytochrome c domain-containing protein</fullName>
    </recommendedName>
</protein>
<dbReference type="RefSeq" id="WP_144815431.1">
    <property type="nucleotide sequence ID" value="NZ_VLKP01000008.1"/>
</dbReference>
<gene>
    <name evidence="8" type="ORF">IP93_02123</name>
</gene>
<dbReference type="PROSITE" id="PS51257">
    <property type="entry name" value="PROKAR_LIPOPROTEIN"/>
    <property type="match status" value="1"/>
</dbReference>
<sequence length="204" mass="21608">MNKYAFPGVALATTLILSGCQQAPSAVAAPVTSAATHTAPTDAELLARGEYLIRTSGCNDCHTPDYGPRQGQVPTSEWLVGSPLGYKGPWGTTYATNLRLRLADMDETQWLDYSATLKTRPIMPDFAVRAMTAEDRRALYRFVRSLGPGGQPAPEFVPPDQPVQPPYFELVMPTPPAGVPANTAAPAVGSVPATDAAPKAPSRG</sequence>
<feature type="chain" id="PRO_5021766895" description="Cytochrome c domain-containing protein" evidence="6">
    <location>
        <begin position="29"/>
        <end position="204"/>
    </location>
</feature>
<proteinExistence type="predicted"/>
<evidence type="ECO:0000256" key="4">
    <source>
        <dbReference type="PROSITE-ProRule" id="PRU00433"/>
    </source>
</evidence>
<feature type="region of interest" description="Disordered" evidence="5">
    <location>
        <begin position="178"/>
        <end position="204"/>
    </location>
</feature>